<dbReference type="InterPro" id="IPR003673">
    <property type="entry name" value="CoA-Trfase_fam_III"/>
</dbReference>
<dbReference type="AlphaFoldDB" id="A0A4R5BJZ7"/>
<sequence>MKGTTEDARPGPLANLRVIDASTLFAGPIAATMLADFGADVIKVEHPKGDGQRRMGWQRDDTSLMWTVLNRNKRCVTLDLHAPEGQDAFRRLASTADIVIENFRPGTLEKWGIGYERLAAENPGLVMVRVTAFGQTGPWRDRPGFGTIAEAMSGFAHINGHPDGPPTLPPFALGDAITGIFGACAAMFALRHRDTTPGGRGQSIDLSIYEPVFWLLGPQLTLFDQLGEVQGRTGNRAPFTSPRNLYESADSRWVAISASAQSIAERLMRMIGQEHYLDEPWFADHVGRLAHIDELDEVIGGWIGARSCDEVLAASEEHQVAAFPVYTAADIAVDEQYLARESFTTVEDDQGVPVRVQNVVPLLSETPGRHRWLGPALGAHNREVLIDELGFSEAELARWAEKGIVASPPAGTAEETGTSEETGVASGAEA</sequence>
<keyword evidence="5" id="KW-1185">Reference proteome</keyword>
<comment type="similarity">
    <text evidence="1">Belongs to the CoA-transferase III family.</text>
</comment>
<proteinExistence type="inferred from homology"/>
<dbReference type="OrthoDB" id="4251672at2"/>
<dbReference type="InterPro" id="IPR023606">
    <property type="entry name" value="CoA-Trfase_III_dom_1_sf"/>
</dbReference>
<name>A0A4R5BJZ7_9ACTN</name>
<dbReference type="Proteomes" id="UP000295578">
    <property type="component" value="Unassembled WGS sequence"/>
</dbReference>
<reference evidence="4 5" key="1">
    <citation type="submission" date="2019-03" db="EMBL/GenBank/DDBJ databases">
        <title>Draft genome sequences of novel Actinobacteria.</title>
        <authorList>
            <person name="Sahin N."/>
            <person name="Ay H."/>
            <person name="Saygin H."/>
        </authorList>
    </citation>
    <scope>NUCLEOTIDE SEQUENCE [LARGE SCALE GENOMIC DNA]</scope>
    <source>
        <strain evidence="4 5">DSM 45941</strain>
    </source>
</reference>
<dbReference type="PANTHER" id="PTHR48228:SF6">
    <property type="entry name" value="L-CARNITINE COA-TRANSFERASE"/>
    <property type="match status" value="1"/>
</dbReference>
<comment type="caution">
    <text evidence="4">The sequence shown here is derived from an EMBL/GenBank/DDBJ whole genome shotgun (WGS) entry which is preliminary data.</text>
</comment>
<dbReference type="Pfam" id="PF02515">
    <property type="entry name" value="CoA_transf_3"/>
    <property type="match status" value="1"/>
</dbReference>
<protein>
    <submittedName>
        <fullName evidence="4">CoA transferase</fullName>
    </submittedName>
</protein>
<dbReference type="Gene3D" id="3.30.1540.10">
    <property type="entry name" value="formyl-coa transferase, domain 3"/>
    <property type="match status" value="1"/>
</dbReference>
<evidence type="ECO:0000256" key="1">
    <source>
        <dbReference type="ARBA" id="ARBA00008383"/>
    </source>
</evidence>
<dbReference type="SUPFAM" id="SSF89796">
    <property type="entry name" value="CoA-transferase family III (CaiB/BaiF)"/>
    <property type="match status" value="1"/>
</dbReference>
<dbReference type="InterPro" id="IPR044855">
    <property type="entry name" value="CoA-Trfase_III_dom3_sf"/>
</dbReference>
<feature type="region of interest" description="Disordered" evidence="3">
    <location>
        <begin position="407"/>
        <end position="430"/>
    </location>
</feature>
<dbReference type="Gene3D" id="3.40.50.10540">
    <property type="entry name" value="Crotonobetainyl-coa:carnitine coa-transferase, domain 1"/>
    <property type="match status" value="1"/>
</dbReference>
<feature type="compositionally biased region" description="Low complexity" evidence="3">
    <location>
        <begin position="410"/>
        <end position="430"/>
    </location>
</feature>
<evidence type="ECO:0000313" key="4">
    <source>
        <dbReference type="EMBL" id="TDD84174.1"/>
    </source>
</evidence>
<evidence type="ECO:0000313" key="5">
    <source>
        <dbReference type="Proteomes" id="UP000295578"/>
    </source>
</evidence>
<dbReference type="EMBL" id="SMKY01000047">
    <property type="protein sequence ID" value="TDD84174.1"/>
    <property type="molecule type" value="Genomic_DNA"/>
</dbReference>
<dbReference type="PANTHER" id="PTHR48228">
    <property type="entry name" value="SUCCINYL-COA--D-CITRAMALATE COA-TRANSFERASE"/>
    <property type="match status" value="1"/>
</dbReference>
<keyword evidence="2 4" id="KW-0808">Transferase</keyword>
<dbReference type="InterPro" id="IPR050509">
    <property type="entry name" value="CoA-transferase_III"/>
</dbReference>
<evidence type="ECO:0000256" key="3">
    <source>
        <dbReference type="SAM" id="MobiDB-lite"/>
    </source>
</evidence>
<gene>
    <name evidence="4" type="ORF">E1293_13460</name>
</gene>
<evidence type="ECO:0000256" key="2">
    <source>
        <dbReference type="ARBA" id="ARBA00022679"/>
    </source>
</evidence>
<dbReference type="GO" id="GO:0016740">
    <property type="term" value="F:transferase activity"/>
    <property type="evidence" value="ECO:0007669"/>
    <property type="project" value="UniProtKB-KW"/>
</dbReference>
<accession>A0A4R5BJZ7</accession>
<dbReference type="RefSeq" id="WP_132197542.1">
    <property type="nucleotide sequence ID" value="NZ_SMKY01000047.1"/>
</dbReference>
<organism evidence="4 5">
    <name type="scientific">Actinomadura darangshiensis</name>
    <dbReference type="NCBI Taxonomy" id="705336"/>
    <lineage>
        <taxon>Bacteria</taxon>
        <taxon>Bacillati</taxon>
        <taxon>Actinomycetota</taxon>
        <taxon>Actinomycetes</taxon>
        <taxon>Streptosporangiales</taxon>
        <taxon>Thermomonosporaceae</taxon>
        <taxon>Actinomadura</taxon>
    </lineage>
</organism>